<proteinExistence type="predicted"/>
<dbReference type="Proteomes" id="UP001521116">
    <property type="component" value="Unassembled WGS sequence"/>
</dbReference>
<sequence length="283" mass="32536">MDSRVPETHITEGEDDHRAPNSPKNSPDTPSDNIQVAGDHGSNHVAKIQASGSGFLLENEAQRILREMLQTDQKAWGFKVYRLTYKDSSKWKEFIGKLDTEARKNLKKSGSEGDTLIEKLDWAVEDDKEKWDGASFAHVREHFKKLIDIEKPTDKSAARYVVCIAVDDECLESAFLDGQLKVDNPPLRQWPFIKALDVDFDEEKARRERLEKEQGYREYLQSCQGDSKEITEDQWIYEHDEPIKVGYLKVPLPLVVPALHHRLDEGFDEVYRCGSKPPKIWVV</sequence>
<evidence type="ECO:0000313" key="2">
    <source>
        <dbReference type="EMBL" id="KAL1618773.1"/>
    </source>
</evidence>
<evidence type="ECO:0000313" key="3">
    <source>
        <dbReference type="Proteomes" id="UP001521116"/>
    </source>
</evidence>
<dbReference type="EMBL" id="JAJVDC020000201">
    <property type="protein sequence ID" value="KAL1618773.1"/>
    <property type="molecule type" value="Genomic_DNA"/>
</dbReference>
<keyword evidence="3" id="KW-1185">Reference proteome</keyword>
<accession>A0ABR3SEJ5</accession>
<protein>
    <submittedName>
        <fullName evidence="2">Uncharacterized protein</fullName>
    </submittedName>
</protein>
<name>A0ABR3SEJ5_9PEZI</name>
<feature type="compositionally biased region" description="Polar residues" evidence="1">
    <location>
        <begin position="22"/>
        <end position="34"/>
    </location>
</feature>
<feature type="region of interest" description="Disordered" evidence="1">
    <location>
        <begin position="1"/>
        <end position="41"/>
    </location>
</feature>
<feature type="compositionally biased region" description="Basic and acidic residues" evidence="1">
    <location>
        <begin position="1"/>
        <end position="19"/>
    </location>
</feature>
<gene>
    <name evidence="2" type="ORF">SLS56_010419</name>
</gene>
<reference evidence="2 3" key="1">
    <citation type="submission" date="2024-02" db="EMBL/GenBank/DDBJ databases">
        <title>De novo assembly and annotation of 12 fungi associated with fruit tree decline syndrome in Ontario, Canada.</title>
        <authorList>
            <person name="Sulman M."/>
            <person name="Ellouze W."/>
            <person name="Ilyukhin E."/>
        </authorList>
    </citation>
    <scope>NUCLEOTIDE SEQUENCE [LARGE SCALE GENOMIC DNA]</scope>
    <source>
        <strain evidence="2 3">M1-105</strain>
    </source>
</reference>
<organism evidence="2 3">
    <name type="scientific">Neofusicoccum ribis</name>
    <dbReference type="NCBI Taxonomy" id="45134"/>
    <lineage>
        <taxon>Eukaryota</taxon>
        <taxon>Fungi</taxon>
        <taxon>Dikarya</taxon>
        <taxon>Ascomycota</taxon>
        <taxon>Pezizomycotina</taxon>
        <taxon>Dothideomycetes</taxon>
        <taxon>Dothideomycetes incertae sedis</taxon>
        <taxon>Botryosphaeriales</taxon>
        <taxon>Botryosphaeriaceae</taxon>
        <taxon>Neofusicoccum</taxon>
    </lineage>
</organism>
<evidence type="ECO:0000256" key="1">
    <source>
        <dbReference type="SAM" id="MobiDB-lite"/>
    </source>
</evidence>
<comment type="caution">
    <text evidence="2">The sequence shown here is derived from an EMBL/GenBank/DDBJ whole genome shotgun (WGS) entry which is preliminary data.</text>
</comment>